<dbReference type="Proteomes" id="UP001642409">
    <property type="component" value="Unassembled WGS sequence"/>
</dbReference>
<dbReference type="AlphaFoldDB" id="A0AA86RIX8"/>
<name>A0AA86RIX8_9EUKA</name>
<gene>
    <name evidence="2" type="ORF">HINF_LOCUS40637</name>
    <name evidence="1" type="ORF">HINF_LOCUS60802</name>
</gene>
<keyword evidence="3" id="KW-1185">Reference proteome</keyword>
<dbReference type="EMBL" id="CAXDID020000161">
    <property type="protein sequence ID" value="CAL6044608.1"/>
    <property type="molecule type" value="Genomic_DNA"/>
</dbReference>
<proteinExistence type="predicted"/>
<comment type="caution">
    <text evidence="1">The sequence shown here is derived from an EMBL/GenBank/DDBJ whole genome shotgun (WGS) entry which is preliminary data.</text>
</comment>
<protein>
    <submittedName>
        <fullName evidence="2">Hypothetical_protein</fullName>
    </submittedName>
</protein>
<organism evidence="1">
    <name type="scientific">Hexamita inflata</name>
    <dbReference type="NCBI Taxonomy" id="28002"/>
    <lineage>
        <taxon>Eukaryota</taxon>
        <taxon>Metamonada</taxon>
        <taxon>Diplomonadida</taxon>
        <taxon>Hexamitidae</taxon>
        <taxon>Hexamitinae</taxon>
        <taxon>Hexamita</taxon>
    </lineage>
</organism>
<sequence>MLILNIRFLRSNPSVFLAPELTFSMGSGHIAIFHFVVWNRIQTEQIDSKSWAKQNFQIKNPCKQRNPCFIKKACKWLSLVGLIIFCTIINKEFEYNYHFNNSNSQKQREM</sequence>
<evidence type="ECO:0000313" key="3">
    <source>
        <dbReference type="Proteomes" id="UP001642409"/>
    </source>
</evidence>
<dbReference type="EMBL" id="CATOUU010001119">
    <property type="protein sequence ID" value="CAI9973157.1"/>
    <property type="molecule type" value="Genomic_DNA"/>
</dbReference>
<evidence type="ECO:0000313" key="1">
    <source>
        <dbReference type="EMBL" id="CAI9973157.1"/>
    </source>
</evidence>
<accession>A0AA86RIX8</accession>
<reference evidence="1" key="1">
    <citation type="submission" date="2023-06" db="EMBL/GenBank/DDBJ databases">
        <authorList>
            <person name="Kurt Z."/>
        </authorList>
    </citation>
    <scope>NUCLEOTIDE SEQUENCE</scope>
</reference>
<evidence type="ECO:0000313" key="2">
    <source>
        <dbReference type="EMBL" id="CAL6044608.1"/>
    </source>
</evidence>
<reference evidence="2 3" key="2">
    <citation type="submission" date="2024-07" db="EMBL/GenBank/DDBJ databases">
        <authorList>
            <person name="Akdeniz Z."/>
        </authorList>
    </citation>
    <scope>NUCLEOTIDE SEQUENCE [LARGE SCALE GENOMIC DNA]</scope>
</reference>